<keyword evidence="3" id="KW-1185">Reference proteome</keyword>
<feature type="transmembrane region" description="Helical" evidence="1">
    <location>
        <begin position="38"/>
        <end position="64"/>
    </location>
</feature>
<proteinExistence type="predicted"/>
<protein>
    <submittedName>
        <fullName evidence="2">Uncharacterized protein</fullName>
    </submittedName>
</protein>
<evidence type="ECO:0000313" key="3">
    <source>
        <dbReference type="Proteomes" id="UP001197974"/>
    </source>
</evidence>
<feature type="transmembrane region" description="Helical" evidence="1">
    <location>
        <begin position="6"/>
        <end position="26"/>
    </location>
</feature>
<evidence type="ECO:0000256" key="1">
    <source>
        <dbReference type="SAM" id="Phobius"/>
    </source>
</evidence>
<dbReference type="Proteomes" id="UP001197974">
    <property type="component" value="Chromosome"/>
</dbReference>
<feature type="transmembrane region" description="Helical" evidence="1">
    <location>
        <begin position="84"/>
        <end position="113"/>
    </location>
</feature>
<evidence type="ECO:0000313" key="2">
    <source>
        <dbReference type="EMBL" id="WLR42226.1"/>
    </source>
</evidence>
<dbReference type="EMBL" id="CP129013">
    <property type="protein sequence ID" value="WLR42226.1"/>
    <property type="molecule type" value="Genomic_DNA"/>
</dbReference>
<keyword evidence="1" id="KW-0812">Transmembrane</keyword>
<keyword evidence="1" id="KW-1133">Transmembrane helix</keyword>
<dbReference type="RefSeq" id="WP_226543328.1">
    <property type="nucleotide sequence ID" value="NZ_CP129013.1"/>
</dbReference>
<name>A0ABY9JX27_9BACI</name>
<keyword evidence="1" id="KW-0472">Membrane</keyword>
<organism evidence="2 3">
    <name type="scientific">Bacillus carboniphilus</name>
    <dbReference type="NCBI Taxonomy" id="86663"/>
    <lineage>
        <taxon>Bacteria</taxon>
        <taxon>Bacillati</taxon>
        <taxon>Bacillota</taxon>
        <taxon>Bacilli</taxon>
        <taxon>Bacillales</taxon>
        <taxon>Bacillaceae</taxon>
        <taxon>Bacillus</taxon>
    </lineage>
</organism>
<reference evidence="2 3" key="1">
    <citation type="submission" date="2023-06" db="EMBL/GenBank/DDBJ databases">
        <title>Five Gram-positive bacteria isolated from mangrove sediments in Shenzhen, Guangdong, China.</title>
        <authorList>
            <person name="Yu S."/>
            <person name="Zheng W."/>
            <person name="Huang Y."/>
        </authorList>
    </citation>
    <scope>NUCLEOTIDE SEQUENCE [LARGE SCALE GENOMIC DNA]</scope>
    <source>
        <strain evidence="2 3">SaN35-3</strain>
    </source>
</reference>
<gene>
    <name evidence="2" type="ORF">LC087_16020</name>
</gene>
<sequence>MWATLPAWFWVIYYVFLLTTLGTTFVGLGMRKPKGMSILINGLSIIAILITLTVPIINMLAGIGRPEGNELEHLLSHFERGATWSIIVIYGYLYLLFWWVIFIVTVLAGYIFLENKT</sequence>
<accession>A0ABY9JX27</accession>